<keyword evidence="4 6" id="KW-1133">Transmembrane helix</keyword>
<dbReference type="GO" id="GO:0016020">
    <property type="term" value="C:membrane"/>
    <property type="evidence" value="ECO:0000318"/>
    <property type="project" value="GO_Central"/>
</dbReference>
<evidence type="ECO:0000256" key="5">
    <source>
        <dbReference type="ARBA" id="ARBA00023136"/>
    </source>
</evidence>
<gene>
    <name evidence="8" type="ORF">TVAG_449270</name>
</gene>
<feature type="transmembrane region" description="Helical" evidence="6">
    <location>
        <begin position="73"/>
        <end position="94"/>
    </location>
</feature>
<evidence type="ECO:0000313" key="8">
    <source>
        <dbReference type="EMBL" id="EAX95393.1"/>
    </source>
</evidence>
<dbReference type="InParanoid" id="A2FI75"/>
<accession>A2FI75</accession>
<name>A2FI75_TRIV3</name>
<protein>
    <submittedName>
        <fullName evidence="8">PAP2 superfamily protein</fullName>
    </submittedName>
</protein>
<evidence type="ECO:0000256" key="3">
    <source>
        <dbReference type="ARBA" id="ARBA00022692"/>
    </source>
</evidence>
<dbReference type="GO" id="GO:0046839">
    <property type="term" value="P:phospholipid dephosphorylation"/>
    <property type="evidence" value="ECO:0000318"/>
    <property type="project" value="GO_Central"/>
</dbReference>
<dbReference type="InterPro" id="IPR000326">
    <property type="entry name" value="PAP2/HPO"/>
</dbReference>
<dbReference type="STRING" id="5722.A2FI75"/>
<reference evidence="8" key="1">
    <citation type="submission" date="2006-10" db="EMBL/GenBank/DDBJ databases">
        <authorList>
            <person name="Amadeo P."/>
            <person name="Zhao Q."/>
            <person name="Wortman J."/>
            <person name="Fraser-Liggett C."/>
            <person name="Carlton J."/>
        </authorList>
    </citation>
    <scope>NUCLEOTIDE SEQUENCE</scope>
    <source>
        <strain evidence="8">G3</strain>
    </source>
</reference>
<dbReference type="VEuPathDB" id="TrichDB:TVAGG3_0618170"/>
<comment type="similarity">
    <text evidence="2">Belongs to the PA-phosphatase related phosphoesterase family.</text>
</comment>
<reference evidence="8" key="2">
    <citation type="journal article" date="2007" name="Science">
        <title>Draft genome sequence of the sexually transmitted pathogen Trichomonas vaginalis.</title>
        <authorList>
            <person name="Carlton J.M."/>
            <person name="Hirt R.P."/>
            <person name="Silva J.C."/>
            <person name="Delcher A.L."/>
            <person name="Schatz M."/>
            <person name="Zhao Q."/>
            <person name="Wortman J.R."/>
            <person name="Bidwell S.L."/>
            <person name="Alsmark U.C.M."/>
            <person name="Besteiro S."/>
            <person name="Sicheritz-Ponten T."/>
            <person name="Noel C.J."/>
            <person name="Dacks J.B."/>
            <person name="Foster P.G."/>
            <person name="Simillion C."/>
            <person name="Van de Peer Y."/>
            <person name="Miranda-Saavedra D."/>
            <person name="Barton G.J."/>
            <person name="Westrop G.D."/>
            <person name="Mueller S."/>
            <person name="Dessi D."/>
            <person name="Fiori P.L."/>
            <person name="Ren Q."/>
            <person name="Paulsen I."/>
            <person name="Zhang H."/>
            <person name="Bastida-Corcuera F.D."/>
            <person name="Simoes-Barbosa A."/>
            <person name="Brown M.T."/>
            <person name="Hayes R.D."/>
            <person name="Mukherjee M."/>
            <person name="Okumura C.Y."/>
            <person name="Schneider R."/>
            <person name="Smith A.J."/>
            <person name="Vanacova S."/>
            <person name="Villalvazo M."/>
            <person name="Haas B.J."/>
            <person name="Pertea M."/>
            <person name="Feldblyum T.V."/>
            <person name="Utterback T.R."/>
            <person name="Shu C.L."/>
            <person name="Osoegawa K."/>
            <person name="de Jong P.J."/>
            <person name="Hrdy I."/>
            <person name="Horvathova L."/>
            <person name="Zubacova Z."/>
            <person name="Dolezal P."/>
            <person name="Malik S.B."/>
            <person name="Logsdon J.M. Jr."/>
            <person name="Henze K."/>
            <person name="Gupta A."/>
            <person name="Wang C.C."/>
            <person name="Dunne R.L."/>
            <person name="Upcroft J.A."/>
            <person name="Upcroft P."/>
            <person name="White O."/>
            <person name="Salzberg S.L."/>
            <person name="Tang P."/>
            <person name="Chiu C.-H."/>
            <person name="Lee Y.-S."/>
            <person name="Embley T.M."/>
            <person name="Coombs G.H."/>
            <person name="Mottram J.C."/>
            <person name="Tachezy J."/>
            <person name="Fraser-Liggett C.M."/>
            <person name="Johnson P.J."/>
        </authorList>
    </citation>
    <scope>NUCLEOTIDE SEQUENCE [LARGE SCALE GENOMIC DNA]</scope>
    <source>
        <strain evidence="8">G3</strain>
    </source>
</reference>
<dbReference type="SMR" id="A2FI75"/>
<evidence type="ECO:0000256" key="1">
    <source>
        <dbReference type="ARBA" id="ARBA00004141"/>
    </source>
</evidence>
<feature type="transmembrane region" description="Helical" evidence="6">
    <location>
        <begin position="106"/>
        <end position="124"/>
    </location>
</feature>
<keyword evidence="5 6" id="KW-0472">Membrane</keyword>
<dbReference type="OrthoDB" id="10030083at2759"/>
<sequence length="152" mass="16884">MLVTSIVGKSIRRPKPDTLSLCQGDGSILACSQYLSKSQIVQQFNSFPSYHTAEIMASAVFISLLFHYMTKSFSLLGAIFMVFPILFAIFVAVTRICDRQADISDVVAGMFIGGMMAVICFKNFKKSMKIMSQAEKRKLTIEQSASTVPRYV</sequence>
<dbReference type="Gene3D" id="1.20.144.10">
    <property type="entry name" value="Phosphatidic acid phosphatase type 2/haloperoxidase"/>
    <property type="match status" value="1"/>
</dbReference>
<dbReference type="Proteomes" id="UP000001542">
    <property type="component" value="Unassembled WGS sequence"/>
</dbReference>
<keyword evidence="3 6" id="KW-0812">Transmembrane</keyword>
<evidence type="ECO:0000313" key="9">
    <source>
        <dbReference type="Proteomes" id="UP000001542"/>
    </source>
</evidence>
<feature type="domain" description="Phosphatidic acid phosphatase type 2/haloperoxidase" evidence="7">
    <location>
        <begin position="1"/>
        <end position="121"/>
    </location>
</feature>
<dbReference type="SUPFAM" id="SSF48317">
    <property type="entry name" value="Acid phosphatase/Vanadium-dependent haloperoxidase"/>
    <property type="match status" value="1"/>
</dbReference>
<keyword evidence="9" id="KW-1185">Reference proteome</keyword>
<dbReference type="KEGG" id="tva:4753143"/>
<dbReference type="PANTHER" id="PTHR10165:SF35">
    <property type="entry name" value="RE23632P"/>
    <property type="match status" value="1"/>
</dbReference>
<dbReference type="InterPro" id="IPR036938">
    <property type="entry name" value="PAP2/HPO_sf"/>
</dbReference>
<dbReference type="GO" id="GO:0008195">
    <property type="term" value="F:phosphatidate phosphatase activity"/>
    <property type="evidence" value="ECO:0000318"/>
    <property type="project" value="GO_Central"/>
</dbReference>
<dbReference type="AlphaFoldDB" id="A2FI75"/>
<dbReference type="EMBL" id="DS113808">
    <property type="protein sequence ID" value="EAX95393.1"/>
    <property type="molecule type" value="Genomic_DNA"/>
</dbReference>
<organism evidence="8 9">
    <name type="scientific">Trichomonas vaginalis (strain ATCC PRA-98 / G3)</name>
    <dbReference type="NCBI Taxonomy" id="412133"/>
    <lineage>
        <taxon>Eukaryota</taxon>
        <taxon>Metamonada</taxon>
        <taxon>Parabasalia</taxon>
        <taxon>Trichomonadida</taxon>
        <taxon>Trichomonadidae</taxon>
        <taxon>Trichomonas</taxon>
    </lineage>
</organism>
<comment type="subcellular location">
    <subcellularLocation>
        <location evidence="1">Membrane</location>
        <topology evidence="1">Multi-pass membrane protein</topology>
    </subcellularLocation>
</comment>
<evidence type="ECO:0000256" key="2">
    <source>
        <dbReference type="ARBA" id="ARBA00008816"/>
    </source>
</evidence>
<dbReference type="Pfam" id="PF01569">
    <property type="entry name" value="PAP2"/>
    <property type="match status" value="1"/>
</dbReference>
<evidence type="ECO:0000259" key="7">
    <source>
        <dbReference type="SMART" id="SM00014"/>
    </source>
</evidence>
<dbReference type="PANTHER" id="PTHR10165">
    <property type="entry name" value="LIPID PHOSPHATE PHOSPHATASE"/>
    <property type="match status" value="1"/>
</dbReference>
<dbReference type="InterPro" id="IPR043216">
    <property type="entry name" value="PAP-like"/>
</dbReference>
<evidence type="ECO:0000256" key="6">
    <source>
        <dbReference type="SAM" id="Phobius"/>
    </source>
</evidence>
<evidence type="ECO:0000256" key="4">
    <source>
        <dbReference type="ARBA" id="ARBA00022989"/>
    </source>
</evidence>
<proteinExistence type="inferred from homology"/>
<dbReference type="eggNOG" id="KOG3030">
    <property type="taxonomic scope" value="Eukaryota"/>
</dbReference>
<dbReference type="SMART" id="SM00014">
    <property type="entry name" value="acidPPc"/>
    <property type="match status" value="1"/>
</dbReference>
<dbReference type="GO" id="GO:0006644">
    <property type="term" value="P:phospholipid metabolic process"/>
    <property type="evidence" value="ECO:0000318"/>
    <property type="project" value="GO_Central"/>
</dbReference>
<dbReference type="VEuPathDB" id="TrichDB:TVAG_449270"/>